<sequence>MDGAADVNPEVMISHAAKLEDQWITEHGQRAKQHNSGDSYSHVLLFGFNHRLTGKNCSRAANCATRRYQDGQLAGQLEQFYPQPGPYQQNAGGDHDVQDNSLPTDLYDLLKAEAEAKQNNPGAQQALLAEPGECLFPCSWRLLIEVAIDNAEQNGQWQGAEPQMGNRWDLREKQRSDCDQWQCYQSTHSYSQG</sequence>
<gene>
    <name evidence="1" type="ORF">PMYSY11_1589</name>
</gene>
<name>A0A653E3M4_9PSED</name>
<evidence type="ECO:0000313" key="1">
    <source>
        <dbReference type="EMBL" id="VEV96636.1"/>
    </source>
</evidence>
<organism evidence="1">
    <name type="scientific">Pseudomonas marincola</name>
    <dbReference type="NCBI Taxonomy" id="437900"/>
    <lineage>
        <taxon>Bacteria</taxon>
        <taxon>Pseudomonadati</taxon>
        <taxon>Pseudomonadota</taxon>
        <taxon>Gammaproteobacteria</taxon>
        <taxon>Pseudomonadales</taxon>
        <taxon>Pseudomonadaceae</taxon>
        <taxon>Pseudomonas</taxon>
    </lineage>
</organism>
<accession>A0A653E3M4</accession>
<dbReference type="EMBL" id="LR215729">
    <property type="protein sequence ID" value="VEV96636.1"/>
    <property type="molecule type" value="Genomic_DNA"/>
</dbReference>
<proteinExistence type="predicted"/>
<reference evidence="1" key="1">
    <citation type="submission" date="2019-02" db="EMBL/GenBank/DDBJ databases">
        <authorList>
            <consortium name="Genoscope - CEA"/>
            <person name="William W."/>
        </authorList>
    </citation>
    <scope>NUCLEOTIDE SEQUENCE [LARGE SCALE GENOMIC DNA]</scope>
    <source>
        <strain evidence="1">YSy11</strain>
    </source>
</reference>
<protein>
    <submittedName>
        <fullName evidence="1">Uncharacterized protein</fullName>
    </submittedName>
</protein>
<dbReference type="AlphaFoldDB" id="A0A653E3M4"/>